<evidence type="ECO:0000256" key="2">
    <source>
        <dbReference type="ARBA" id="ARBA00005235"/>
    </source>
</evidence>
<evidence type="ECO:0000313" key="11">
    <source>
        <dbReference type="Proteomes" id="UP000111502"/>
    </source>
</evidence>
<comment type="subcellular location">
    <subcellularLocation>
        <location evidence="8">Host cytoplasm</location>
    </subcellularLocation>
    <subcellularLocation>
        <location evidence="8">Host nucleus</location>
    </subcellularLocation>
</comment>
<evidence type="ECO:0000313" key="10">
    <source>
        <dbReference type="EMBL" id="AHM96154.1"/>
    </source>
</evidence>
<name>X2FCX8_CHV16</name>
<keyword evidence="6" id="KW-0862">Zinc</keyword>
<gene>
    <name evidence="10" type="primary">UL32</name>
</gene>
<evidence type="ECO:0000256" key="1">
    <source>
        <dbReference type="ARBA" id="ARBA00002104"/>
    </source>
</evidence>
<evidence type="ECO:0000256" key="6">
    <source>
        <dbReference type="ARBA" id="ARBA00022833"/>
    </source>
</evidence>
<dbReference type="InterPro" id="IPR002597">
    <property type="entry name" value="Herpes_env"/>
</dbReference>
<proteinExistence type="inferred from homology"/>
<reference evidence="10 11" key="1">
    <citation type="journal article" date="2014" name="Virology">
        <title>A single viral gene determines lethal cross-species neurovirulence of baboon herpesvirus HVP2.</title>
        <authorList>
            <person name="Black D."/>
            <person name="Ohsawa K."/>
            <person name="Tyler S."/>
            <person name="Maxwell L."/>
            <person name="Eberle R."/>
        </authorList>
    </citation>
    <scope>NUCLEOTIDE SEQUENCE [LARGE SCALE GENOMIC DNA]</scope>
    <source>
        <strain evidence="10">OU2-5</strain>
    </source>
</reference>
<dbReference type="Pfam" id="PF01673">
    <property type="entry name" value="Herpes_env"/>
    <property type="match status" value="1"/>
</dbReference>
<protein>
    <recommendedName>
        <fullName evidence="8">Packaging protein UL32</fullName>
    </recommendedName>
</protein>
<evidence type="ECO:0000256" key="7">
    <source>
        <dbReference type="ARBA" id="ARBA00023200"/>
    </source>
</evidence>
<dbReference type="GO" id="GO:0019031">
    <property type="term" value="C:viral envelope"/>
    <property type="evidence" value="ECO:0007669"/>
    <property type="project" value="InterPro"/>
</dbReference>
<evidence type="ECO:0000256" key="9">
    <source>
        <dbReference type="SAM" id="MobiDB-lite"/>
    </source>
</evidence>
<comment type="function">
    <text evidence="1 8">Plays a role in efficient localization of neo-synthesized capsids to nuclear replication compartments, thereby controlling cleavage and packaging of virus genomic DNA.</text>
</comment>
<evidence type="ECO:0000256" key="3">
    <source>
        <dbReference type="ARBA" id="ARBA00022562"/>
    </source>
</evidence>
<evidence type="ECO:0000256" key="8">
    <source>
        <dbReference type="RuleBase" id="RU364029"/>
    </source>
</evidence>
<organismHost>
    <name type="scientific">Macaca leonina</name>
    <name type="common">Northern pig-tailed macaque</name>
    <name type="synonym">Macaca nemestrina leonina</name>
    <dbReference type="NCBI Taxonomy" id="90387"/>
</organismHost>
<feature type="compositionally biased region" description="Low complexity" evidence="9">
    <location>
        <begin position="71"/>
        <end position="83"/>
    </location>
</feature>
<organism evidence="10 11">
    <name type="scientific">Cercopithecine herpesvirus 16</name>
    <name type="common">CeHV-16</name>
    <name type="synonym">Herpesvirus papio 2</name>
    <dbReference type="NCBI Taxonomy" id="340907"/>
    <lineage>
        <taxon>Viruses</taxon>
        <taxon>Duplodnaviria</taxon>
        <taxon>Heunggongvirae</taxon>
        <taxon>Peploviricota</taxon>
        <taxon>Herviviricetes</taxon>
        <taxon>Herpesvirales</taxon>
        <taxon>Orthoherpesviridae</taxon>
        <taxon>Alphaherpesvirinae</taxon>
        <taxon>Simplexvirus</taxon>
        <taxon>Simplexvirus papiinealpha2</taxon>
    </lineage>
</organism>
<dbReference type="PROSITE" id="PS51988">
    <property type="entry name" value="HERPESVIRUS_UL32"/>
    <property type="match status" value="1"/>
</dbReference>
<keyword evidence="3 8" id="KW-1048">Host nucleus</keyword>
<dbReference type="EMBL" id="KF908241">
    <property type="protein sequence ID" value="AHM96154.1"/>
    <property type="molecule type" value="Genomic_DNA"/>
</dbReference>
<feature type="region of interest" description="Disordered" evidence="9">
    <location>
        <begin position="64"/>
        <end position="101"/>
    </location>
</feature>
<accession>X2FCX8</accession>
<comment type="similarity">
    <text evidence="2 8">Belongs to the herpesviridae UL32 protein family.</text>
</comment>
<keyword evidence="4" id="KW-0479">Metal-binding</keyword>
<dbReference type="GO" id="GO:0030430">
    <property type="term" value="C:host cell cytoplasm"/>
    <property type="evidence" value="ECO:0007669"/>
    <property type="project" value="UniProtKB-SubCell"/>
</dbReference>
<dbReference type="Proteomes" id="UP000111502">
    <property type="component" value="Segment"/>
</dbReference>
<organismHost>
    <name type="scientific">Macaca mulatta</name>
    <name type="common">Rhesus macaque</name>
    <dbReference type="NCBI Taxonomy" id="9544"/>
</organismHost>
<organismHost>
    <name type="scientific">Homo sapiens</name>
    <name type="common">Human</name>
    <dbReference type="NCBI Taxonomy" id="9606"/>
</organismHost>
<keyword evidence="7 8" id="KW-1035">Host cytoplasm</keyword>
<keyword evidence="5" id="KW-0863">Zinc-finger</keyword>
<organismHost>
    <name type="scientific">Macaca nemestrina</name>
    <name type="common">Pig-tailed macaque</name>
    <dbReference type="NCBI Taxonomy" id="9545"/>
</organismHost>
<dbReference type="GO" id="GO:0008270">
    <property type="term" value="F:zinc ion binding"/>
    <property type="evidence" value="ECO:0007669"/>
    <property type="project" value="UniProtKB-KW"/>
</dbReference>
<evidence type="ECO:0000256" key="4">
    <source>
        <dbReference type="ARBA" id="ARBA00022723"/>
    </source>
</evidence>
<sequence>MTDPGAFLLPAAAPPKTPDGGWAAGAFDRAYVAFDPDLLALNESLCGELLVACHVIGVPGPGAADEDVEAEGPAHPRPAARGRAAGGGAPGPAPPADPCGEPLPDTGPFVAAAAETFALDRPCLVCRTIEAYRRAYRLSPRWAADYAFLCAKCLAAPQCAAGIFVAAFEFVYVMDAHFLRARGATLVGAFARFALTVNDIHRHFFLHCCFRTDGGLPGPPPPKPPAPRAASSPGTAKVQYSNFSFLAQSATRALLGTLAAGGEEGAGGGPGPQPSLATALMNWKECARLLDCTEGRRGGGESCCTRAVARNAEFEAREGAGRPRPAAESWGHADLILLLLAGTPAVWAPEPRLRAAAEARAATVARAWDARSATARSPAAAVAPRFAQFAGPGARPDADLGPLLATVLKHGRSRGRTGGECLLCNLLLVRAYWLALRRLRAEVVRYSDNNTSLFDCIAPVVDRLAADPEAQPDDGGRFAALLRAAGPEAIFKHMFCDPMCAIAEIEVDPWALFGHPPAGDGEELLLYKARLACGNEFGGRVCTALRALVYAFKTYQVFLPRPTALATFVREAGALLRRHSISLLSLEHTLSTYV</sequence>
<evidence type="ECO:0000256" key="5">
    <source>
        <dbReference type="ARBA" id="ARBA00022771"/>
    </source>
</evidence>
<organismHost>
    <name type="scientific">Macaca fascicularis</name>
    <name type="common">Crab-eating macaque</name>
    <name type="synonym">Cynomolgus monkey</name>
    <dbReference type="NCBI Taxonomy" id="9541"/>
</organismHost>
<dbReference type="GO" id="GO:0042025">
    <property type="term" value="C:host cell nucleus"/>
    <property type="evidence" value="ECO:0007669"/>
    <property type="project" value="UniProtKB-SubCell"/>
</dbReference>